<name>A0ACB8QYI2_9AGAM</name>
<proteinExistence type="predicted"/>
<evidence type="ECO:0000313" key="2">
    <source>
        <dbReference type="Proteomes" id="UP000814128"/>
    </source>
</evidence>
<accession>A0ACB8QYI2</accession>
<dbReference type="Proteomes" id="UP000814128">
    <property type="component" value="Unassembled WGS sequence"/>
</dbReference>
<sequence>MDDPPHVVYHAGERSFARVFIQDSLEDIKRVVREKLKLKRSAPVELTRLHNGMRLALEDEDDFAAFCVFAHAAKNVDVEVMIPEGSTFEGVAAGPSNTDAPPTDIPVRKPSRVQSRKDAHTEHALAKEKQLAPREKRQKRPREPSPSPPEPGPIPTPAVAKPPKSRGATDPDPAKKRRKADAVSEPLYAAPAELLPSRPAVIETGSDPADPQKKAPSNKVAVTTDTSKTAKGEANGKAAKKPKEKEPKLTSHAALDDREFSAWLAKWMKPDSISSPSPTPAKAPVEVDLPAVTQKKRKRDEPAKGADTNGTTQKKKKTVATKPVPVDEAATSTPVKKAYSTPAAEPAAGTPSKKKKGSRASIGGLPSTPAPVSASPAPTLANGDANANGSAMPRKLRKKKTRKSSIVPGVDISTTLSLESETVNASGKGVAASRIETTIAVTADAEEGDEIAEPNDTSIPGPVASTPASNGASSAPGPSRSLDVLQTTSAGTQRNTSSSPPPLAASTSESFCEAESPFFESPLRHSHSPSTQSAFMRIPKNHILSSSSSESASESESESASESGSPWDELSPLMPKKELPDSAQPKATPDLSPSPPSREKSLPLAPLTVPLTINNPSPASSETSETSETSEDESTPPSSQVMRPASYNSRLAASRGSPPIPDPPSYSSASSLPTTQPAPLIATQSARPALSQPHTAPHKPSRLSTTWLPEDFQDEDESESQMGLSNEAENQLVDTLAAAIAHNARGVDEGDDESEEMQEEAKKSWEGRMRSGAKGSEKIIANAQAKPSTRKATKKARKFEEDEYADDEDEAQASRQAALANKVPSGDLNELDSDAALSSNQLPLSSKAVGTDVDEDTSSRTVHDSGPEPLDDDEAICPACQTSSSHPLADCPVLEGPEAVEDMLEAVEADPDLVRPAVVIQLRALLDKARAKDDEPASRSSPASSVISTPVSATARPVPIPSGLPISEVHVETQDEGSSNESEDEDSADEAPSPPTSGQPPLSTQPRRSMFDIEDTIAQIFGSSDQYHSSKSKGKRSASGDEDEDSVEQLELDEEEDFSRQLKRRRSSQYVRERSSSEERAMVDDDDGERISPPVAMDAPPNSQVHREDTALMSGTQIDNISSKSAKDALTADQVAFKDPTSSSDQDTSMRDEESVPTDVTAPTVIPAVVSPLPPSTVLPDTRSTSQDSASRSALEPESSNSLQSESVLEDAHAQLTERSGPLSIENEDPESGSVPASALSVLASLTSKPPPASTQVLVPSSPEKDIRRSASPKPADDDSDIEEFEPVSALALRRCQAVEDDVESVHSDDVGRGHALDNDPIESSSQPEATLKAGMVGRLKGRGGKRRDANSLPVLASSQVTEQISSDEDGPTPLANRRPTRTTTRSQTVGSDTESVAAALIQAPRRGRRLTEEEKSRRAKAAEDKKATREAEKATKDAEKKAAQEAKRVEREAKAAAKKAERQEKARSAKEAKVAKAEAAARKSAPASRSRNARRSTVPPESTASHVEDAHQPGWSTLPADGIPSESDVIDELQSSPFVSAPRADTEPLPAGSAASAIAQSTHESQDVPRRQNEPLFLPSTQMTQETSQGPHEPLFFHGSQMTATQQTTATQDDSRGTDAASDSEDDAPAPTPRLTRLRSLRSSQTPFKALSLMDSQDLFSQPSTPVLEATPTLRRSARRNTLLAPDSSSSSSDESGSDAPKTETFKIPKHRRAGAGAKSRSSAR</sequence>
<reference evidence="1" key="1">
    <citation type="submission" date="2021-02" db="EMBL/GenBank/DDBJ databases">
        <authorList>
            <consortium name="DOE Joint Genome Institute"/>
            <person name="Ahrendt S."/>
            <person name="Looney B.P."/>
            <person name="Miyauchi S."/>
            <person name="Morin E."/>
            <person name="Drula E."/>
            <person name="Courty P.E."/>
            <person name="Chicoki N."/>
            <person name="Fauchery L."/>
            <person name="Kohler A."/>
            <person name="Kuo A."/>
            <person name="Labutti K."/>
            <person name="Pangilinan J."/>
            <person name="Lipzen A."/>
            <person name="Riley R."/>
            <person name="Andreopoulos W."/>
            <person name="He G."/>
            <person name="Johnson J."/>
            <person name="Barry K.W."/>
            <person name="Grigoriev I.V."/>
            <person name="Nagy L."/>
            <person name="Hibbett D."/>
            <person name="Henrissat B."/>
            <person name="Matheny P.B."/>
            <person name="Labbe J."/>
            <person name="Martin F."/>
        </authorList>
    </citation>
    <scope>NUCLEOTIDE SEQUENCE</scope>
    <source>
        <strain evidence="1">EC-137</strain>
    </source>
</reference>
<evidence type="ECO:0000313" key="1">
    <source>
        <dbReference type="EMBL" id="KAI0036880.1"/>
    </source>
</evidence>
<organism evidence="1 2">
    <name type="scientific">Vararia minispora EC-137</name>
    <dbReference type="NCBI Taxonomy" id="1314806"/>
    <lineage>
        <taxon>Eukaryota</taxon>
        <taxon>Fungi</taxon>
        <taxon>Dikarya</taxon>
        <taxon>Basidiomycota</taxon>
        <taxon>Agaricomycotina</taxon>
        <taxon>Agaricomycetes</taxon>
        <taxon>Russulales</taxon>
        <taxon>Lachnocladiaceae</taxon>
        <taxon>Vararia</taxon>
    </lineage>
</organism>
<comment type="caution">
    <text evidence="1">The sequence shown here is derived from an EMBL/GenBank/DDBJ whole genome shotgun (WGS) entry which is preliminary data.</text>
</comment>
<dbReference type="EMBL" id="MU273467">
    <property type="protein sequence ID" value="KAI0036880.1"/>
    <property type="molecule type" value="Genomic_DNA"/>
</dbReference>
<keyword evidence="2" id="KW-1185">Reference proteome</keyword>
<gene>
    <name evidence="1" type="ORF">K488DRAFT_81624</name>
</gene>
<protein>
    <submittedName>
        <fullName evidence="1">Uncharacterized protein</fullName>
    </submittedName>
</protein>
<reference evidence="1" key="2">
    <citation type="journal article" date="2022" name="New Phytol.">
        <title>Evolutionary transition to the ectomycorrhizal habit in the genomes of a hyperdiverse lineage of mushroom-forming fungi.</title>
        <authorList>
            <person name="Looney B."/>
            <person name="Miyauchi S."/>
            <person name="Morin E."/>
            <person name="Drula E."/>
            <person name="Courty P.E."/>
            <person name="Kohler A."/>
            <person name="Kuo A."/>
            <person name="LaButti K."/>
            <person name="Pangilinan J."/>
            <person name="Lipzen A."/>
            <person name="Riley R."/>
            <person name="Andreopoulos W."/>
            <person name="He G."/>
            <person name="Johnson J."/>
            <person name="Nolan M."/>
            <person name="Tritt A."/>
            <person name="Barry K.W."/>
            <person name="Grigoriev I.V."/>
            <person name="Nagy L.G."/>
            <person name="Hibbett D."/>
            <person name="Henrissat B."/>
            <person name="Matheny P.B."/>
            <person name="Labbe J."/>
            <person name="Martin F.M."/>
        </authorList>
    </citation>
    <scope>NUCLEOTIDE SEQUENCE</scope>
    <source>
        <strain evidence="1">EC-137</strain>
    </source>
</reference>